<evidence type="ECO:0000256" key="8">
    <source>
        <dbReference type="PROSITE-ProRule" id="PRU01211"/>
    </source>
</evidence>
<dbReference type="GO" id="GO:0006508">
    <property type="term" value="P:proteolysis"/>
    <property type="evidence" value="ECO:0007669"/>
    <property type="project" value="UniProtKB-KW"/>
</dbReference>
<keyword evidence="4 8" id="KW-0378">Hydrolase</keyword>
<sequence length="209" mass="24118">VIESVSCVRFVKRTTEKYYVNFFHGTGCWSSVGRIGPLSGNPKQQISIDHGCEYQGVIVHEILHALSFYHEQSRADRTDHIIINWDNVAGGRNNNNFFKHGTDYTDYYGSQYDTQSLMQYGNYAFAKDNDFMTIISKRNPTERLGQRQGLSETDILKLNNKYQCHNKHICTDQFSICSTYPKFCDDSRWPEFKKNCPVTCKICDSTTTT</sequence>
<keyword evidence="2 8" id="KW-0645">Protease</keyword>
<dbReference type="InterPro" id="IPR006026">
    <property type="entry name" value="Peptidase_Metallo"/>
</dbReference>
<dbReference type="PROSITE" id="PS51670">
    <property type="entry name" value="SHKT"/>
    <property type="match status" value="1"/>
</dbReference>
<dbReference type="Pfam" id="PF01400">
    <property type="entry name" value="Astacin"/>
    <property type="match status" value="1"/>
</dbReference>
<dbReference type="Proteomes" id="UP000594262">
    <property type="component" value="Unplaced"/>
</dbReference>
<feature type="domain" description="Peptidase M12A" evidence="11">
    <location>
        <begin position="1"/>
        <end position="165"/>
    </location>
</feature>
<dbReference type="PRINTS" id="PR00480">
    <property type="entry name" value="ASTACIN"/>
</dbReference>
<dbReference type="SUPFAM" id="SSF55486">
    <property type="entry name" value="Metalloproteases ('zincins'), catalytic domain"/>
    <property type="match status" value="1"/>
</dbReference>
<name>A0A7M5X7W7_9CNID</name>
<evidence type="ECO:0000259" key="10">
    <source>
        <dbReference type="PROSITE" id="PS51670"/>
    </source>
</evidence>
<proteinExistence type="predicted"/>
<dbReference type="PANTHER" id="PTHR10127">
    <property type="entry name" value="DISCOIDIN, CUB, EGF, LAMININ , AND ZINC METALLOPROTEASE DOMAIN CONTAINING"/>
    <property type="match status" value="1"/>
</dbReference>
<dbReference type="PANTHER" id="PTHR10127:SF780">
    <property type="entry name" value="METALLOENDOPEPTIDASE"/>
    <property type="match status" value="1"/>
</dbReference>
<dbReference type="InterPro" id="IPR003582">
    <property type="entry name" value="ShKT_dom"/>
</dbReference>
<dbReference type="EnsemblMetazoa" id="CLYHEMT019251.1">
    <property type="protein sequence ID" value="CLYHEMP019251.1"/>
    <property type="gene ID" value="CLYHEMG019251"/>
</dbReference>
<protein>
    <recommendedName>
        <fullName evidence="9">Metalloendopeptidase</fullName>
        <ecNumber evidence="9">3.4.24.-</ecNumber>
    </recommendedName>
</protein>
<comment type="function">
    <text evidence="1">Metalloprotease.</text>
</comment>
<evidence type="ECO:0000256" key="7">
    <source>
        <dbReference type="PROSITE-ProRule" id="PRU01005"/>
    </source>
</evidence>
<dbReference type="InterPro" id="IPR024079">
    <property type="entry name" value="MetalloPept_cat_dom_sf"/>
</dbReference>
<feature type="active site" evidence="8">
    <location>
        <position position="61"/>
    </location>
</feature>
<feature type="binding site" evidence="8">
    <location>
        <position position="70"/>
    </location>
    <ligand>
        <name>Zn(2+)</name>
        <dbReference type="ChEBI" id="CHEBI:29105"/>
        <note>catalytic</note>
    </ligand>
</feature>
<evidence type="ECO:0000256" key="1">
    <source>
        <dbReference type="ARBA" id="ARBA00002657"/>
    </source>
</evidence>
<dbReference type="InterPro" id="IPR034035">
    <property type="entry name" value="Astacin-like_dom"/>
</dbReference>
<accession>A0A7M5X7W7</accession>
<dbReference type="Gene3D" id="3.40.390.10">
    <property type="entry name" value="Collagenase (Catalytic Domain)"/>
    <property type="match status" value="1"/>
</dbReference>
<keyword evidence="3 8" id="KW-0479">Metal-binding</keyword>
<dbReference type="GO" id="GO:0008270">
    <property type="term" value="F:zinc ion binding"/>
    <property type="evidence" value="ECO:0007669"/>
    <property type="project" value="UniProtKB-UniRule"/>
</dbReference>
<keyword evidence="13" id="KW-1185">Reference proteome</keyword>
<feature type="domain" description="ShKT" evidence="10">
    <location>
        <begin position="170"/>
        <end position="203"/>
    </location>
</feature>
<reference evidence="12" key="1">
    <citation type="submission" date="2021-01" db="UniProtKB">
        <authorList>
            <consortium name="EnsemblMetazoa"/>
        </authorList>
    </citation>
    <scope>IDENTIFICATION</scope>
</reference>
<evidence type="ECO:0000256" key="2">
    <source>
        <dbReference type="ARBA" id="ARBA00022670"/>
    </source>
</evidence>
<dbReference type="InterPro" id="IPR001506">
    <property type="entry name" value="Peptidase_M12A"/>
</dbReference>
<dbReference type="SMART" id="SM00254">
    <property type="entry name" value="ShKT"/>
    <property type="match status" value="1"/>
</dbReference>
<dbReference type="AlphaFoldDB" id="A0A7M5X7W7"/>
<dbReference type="CDD" id="cd04280">
    <property type="entry name" value="ZnMc_astacin_like"/>
    <property type="match status" value="1"/>
</dbReference>
<feature type="binding site" evidence="8">
    <location>
        <position position="60"/>
    </location>
    <ligand>
        <name>Zn(2+)</name>
        <dbReference type="ChEBI" id="CHEBI:29105"/>
        <note>catalytic</note>
    </ligand>
</feature>
<evidence type="ECO:0000256" key="5">
    <source>
        <dbReference type="ARBA" id="ARBA00022833"/>
    </source>
</evidence>
<keyword evidence="5 8" id="KW-0862">Zinc</keyword>
<comment type="caution">
    <text evidence="7">Lacks conserved residue(s) required for the propagation of feature annotation.</text>
</comment>
<evidence type="ECO:0000259" key="11">
    <source>
        <dbReference type="PROSITE" id="PS51864"/>
    </source>
</evidence>
<evidence type="ECO:0000256" key="4">
    <source>
        <dbReference type="ARBA" id="ARBA00022801"/>
    </source>
</evidence>
<comment type="cofactor">
    <cofactor evidence="8 9">
        <name>Zn(2+)</name>
        <dbReference type="ChEBI" id="CHEBI:29105"/>
    </cofactor>
    <text evidence="8 9">Binds 1 zinc ion per subunit.</text>
</comment>
<organism evidence="12 13">
    <name type="scientific">Clytia hemisphaerica</name>
    <dbReference type="NCBI Taxonomy" id="252671"/>
    <lineage>
        <taxon>Eukaryota</taxon>
        <taxon>Metazoa</taxon>
        <taxon>Cnidaria</taxon>
        <taxon>Hydrozoa</taxon>
        <taxon>Hydroidolina</taxon>
        <taxon>Leptothecata</taxon>
        <taxon>Obeliida</taxon>
        <taxon>Clytiidae</taxon>
        <taxon>Clytia</taxon>
    </lineage>
</organism>
<dbReference type="SMART" id="SM00235">
    <property type="entry name" value="ZnMc"/>
    <property type="match status" value="1"/>
</dbReference>
<evidence type="ECO:0000256" key="9">
    <source>
        <dbReference type="RuleBase" id="RU361183"/>
    </source>
</evidence>
<dbReference type="OrthoDB" id="291007at2759"/>
<evidence type="ECO:0000313" key="12">
    <source>
        <dbReference type="EnsemblMetazoa" id="CLYHEMP019251.1"/>
    </source>
</evidence>
<dbReference type="EC" id="3.4.24.-" evidence="9"/>
<feature type="binding site" evidence="8">
    <location>
        <position position="64"/>
    </location>
    <ligand>
        <name>Zn(2+)</name>
        <dbReference type="ChEBI" id="CHEBI:29105"/>
        <note>catalytic</note>
    </ligand>
</feature>
<evidence type="ECO:0000256" key="6">
    <source>
        <dbReference type="ARBA" id="ARBA00023049"/>
    </source>
</evidence>
<dbReference type="GO" id="GO:0004222">
    <property type="term" value="F:metalloendopeptidase activity"/>
    <property type="evidence" value="ECO:0007669"/>
    <property type="project" value="UniProtKB-UniRule"/>
</dbReference>
<evidence type="ECO:0000256" key="3">
    <source>
        <dbReference type="ARBA" id="ARBA00022723"/>
    </source>
</evidence>
<evidence type="ECO:0000313" key="13">
    <source>
        <dbReference type="Proteomes" id="UP000594262"/>
    </source>
</evidence>
<dbReference type="PROSITE" id="PS51864">
    <property type="entry name" value="ASTACIN"/>
    <property type="match status" value="1"/>
</dbReference>
<keyword evidence="6 8" id="KW-0482">Metalloprotease</keyword>